<dbReference type="Proteomes" id="UP000291591">
    <property type="component" value="Unassembled WGS sequence"/>
</dbReference>
<comment type="caution">
    <text evidence="12">Was originally thought to be a dihydrodipicolinate synthase (DHDPS), catalyzing the condensation of (S)-aspartate-beta-semialdehyde [(S)-ASA] and pyruvate to dihydrodipicolinate (DHDP). However, it was shown in E.coli that the product of the enzymatic reaction is not dihydrodipicolinate but in fact (4S)-4-hydroxy-2,3,4,5-tetrahydro-(2S)-dipicolinic acid (HTPA), and that the consecutive dehydration reaction leading to DHDP is not spontaneous but catalyzed by DapB.</text>
</comment>
<evidence type="ECO:0000256" key="9">
    <source>
        <dbReference type="ARBA" id="ARBA00023239"/>
    </source>
</evidence>
<organism evidence="16 17">
    <name type="scientific">Pseudonocardia sediminis</name>
    <dbReference type="NCBI Taxonomy" id="1397368"/>
    <lineage>
        <taxon>Bacteria</taxon>
        <taxon>Bacillati</taxon>
        <taxon>Actinomycetota</taxon>
        <taxon>Actinomycetes</taxon>
        <taxon>Pseudonocardiales</taxon>
        <taxon>Pseudonocardiaceae</taxon>
        <taxon>Pseudonocardia</taxon>
    </lineage>
</organism>
<gene>
    <name evidence="12" type="primary">dapA</name>
    <name evidence="16" type="ORF">EV383_1658</name>
</gene>
<sequence length="337" mass="35050">MNPSPAPSGQTHPPRRPFGEVLTAMVTPFDAAGELDLGKAEELATHLVDMGNDGLVVNGTTGEGPTTSDKEKAELVRAVVSAVGDRATVVAGAGTYDTAHSIGLAREAERAGAHGLLVVTPYYSRPPQSGLIAHFGAVADATDLPVMLYDIPPRSVIGIDVETFQRLAQHTNIVAVKDARNDLRVGTEVLATTTLAYYSGDDPVNLPWLSVGAVGFVSVIGHVVADRLRAMLDAYTAGEHDRARSLHYAMLPVIRAMGRVGGAVFAKTALGLRGLDVGETRLPLPPATEEQVAAIAGDLAVAGVALDSSAHPSRYTPGHGALGSRTATDLGAEVAYR</sequence>
<dbReference type="InterPro" id="IPR020625">
    <property type="entry name" value="Schiff_base-form_aldolases_AS"/>
</dbReference>
<keyword evidence="9 12" id="KW-0456">Lyase</keyword>
<dbReference type="PROSITE" id="PS00666">
    <property type="entry name" value="DHDPS_2"/>
    <property type="match status" value="1"/>
</dbReference>
<dbReference type="GO" id="GO:0005829">
    <property type="term" value="C:cytosol"/>
    <property type="evidence" value="ECO:0007669"/>
    <property type="project" value="TreeGrafter"/>
</dbReference>
<evidence type="ECO:0000313" key="17">
    <source>
        <dbReference type="Proteomes" id="UP000291591"/>
    </source>
</evidence>
<dbReference type="RefSeq" id="WP_130289357.1">
    <property type="nucleotide sequence ID" value="NZ_SHKL01000001.1"/>
</dbReference>
<evidence type="ECO:0000256" key="8">
    <source>
        <dbReference type="ARBA" id="ARBA00023154"/>
    </source>
</evidence>
<evidence type="ECO:0000256" key="10">
    <source>
        <dbReference type="ARBA" id="ARBA00023270"/>
    </source>
</evidence>
<evidence type="ECO:0000256" key="7">
    <source>
        <dbReference type="ARBA" id="ARBA00022915"/>
    </source>
</evidence>
<keyword evidence="7 12" id="KW-0220">Diaminopimelate biosynthesis</keyword>
<comment type="similarity">
    <text evidence="3 12 13">Belongs to the DapA family.</text>
</comment>
<dbReference type="PROSITE" id="PS00665">
    <property type="entry name" value="DHDPS_1"/>
    <property type="match status" value="1"/>
</dbReference>
<feature type="active site" description="Schiff-base intermediate with substrate" evidence="12 14">
    <location>
        <position position="177"/>
    </location>
</feature>
<keyword evidence="6 12" id="KW-0028">Amino-acid biosynthesis</keyword>
<comment type="function">
    <text evidence="1 12">Catalyzes the condensation of (S)-aspartate-beta-semialdehyde [(S)-ASA] and pyruvate to 4-hydroxy-tetrahydrodipicolinate (HTPA).</text>
</comment>
<accession>A0A4Q7USP2</accession>
<feature type="site" description="Part of a proton relay during catalysis" evidence="12">
    <location>
        <position position="123"/>
    </location>
</feature>
<dbReference type="GO" id="GO:0009089">
    <property type="term" value="P:lysine biosynthetic process via diaminopimelate"/>
    <property type="evidence" value="ECO:0007669"/>
    <property type="project" value="UniProtKB-UniRule"/>
</dbReference>
<feature type="active site" description="Proton donor/acceptor" evidence="12 14">
    <location>
        <position position="149"/>
    </location>
</feature>
<evidence type="ECO:0000256" key="2">
    <source>
        <dbReference type="ARBA" id="ARBA00005120"/>
    </source>
</evidence>
<comment type="subunit">
    <text evidence="12">Homotetramer; dimer of dimers.</text>
</comment>
<comment type="caution">
    <text evidence="16">The sequence shown here is derived from an EMBL/GenBank/DDBJ whole genome shotgun (WGS) entry which is preliminary data.</text>
</comment>
<dbReference type="GO" id="GO:0008840">
    <property type="term" value="F:4-hydroxy-tetrahydrodipicolinate synthase activity"/>
    <property type="evidence" value="ECO:0007669"/>
    <property type="project" value="UniProtKB-UniRule"/>
</dbReference>
<reference evidence="16 17" key="1">
    <citation type="submission" date="2019-02" db="EMBL/GenBank/DDBJ databases">
        <title>Sequencing the genomes of 1000 actinobacteria strains.</title>
        <authorList>
            <person name="Klenk H.-P."/>
        </authorList>
    </citation>
    <scope>NUCLEOTIDE SEQUENCE [LARGE SCALE GENOMIC DNA]</scope>
    <source>
        <strain evidence="16 17">DSM 45779</strain>
    </source>
</reference>
<evidence type="ECO:0000256" key="1">
    <source>
        <dbReference type="ARBA" id="ARBA00003294"/>
    </source>
</evidence>
<dbReference type="PANTHER" id="PTHR12128:SF66">
    <property type="entry name" value="4-HYDROXY-2-OXOGLUTARATE ALDOLASE, MITOCHONDRIAL"/>
    <property type="match status" value="1"/>
</dbReference>
<evidence type="ECO:0000256" key="4">
    <source>
        <dbReference type="ARBA" id="ARBA00012086"/>
    </source>
</evidence>
<comment type="pathway">
    <text evidence="2 12">Amino-acid biosynthesis; L-lysine biosynthesis via DAP pathway; (S)-tetrahydrodipicolinate from L-aspartate: step 3/4.</text>
</comment>
<comment type="catalytic activity">
    <reaction evidence="11 12">
        <text>L-aspartate 4-semialdehyde + pyruvate = (2S,4S)-4-hydroxy-2,3,4,5-tetrahydrodipicolinate + H2O + H(+)</text>
        <dbReference type="Rhea" id="RHEA:34171"/>
        <dbReference type="ChEBI" id="CHEBI:15361"/>
        <dbReference type="ChEBI" id="CHEBI:15377"/>
        <dbReference type="ChEBI" id="CHEBI:15378"/>
        <dbReference type="ChEBI" id="CHEBI:67139"/>
        <dbReference type="ChEBI" id="CHEBI:537519"/>
        <dbReference type="EC" id="4.3.3.7"/>
    </reaction>
</comment>
<feature type="binding site" evidence="12 15">
    <location>
        <position position="61"/>
    </location>
    <ligand>
        <name>pyruvate</name>
        <dbReference type="ChEBI" id="CHEBI:15361"/>
    </ligand>
</feature>
<dbReference type="AlphaFoldDB" id="A0A4Q7USP2"/>
<feature type="binding site" evidence="12 15">
    <location>
        <position position="217"/>
    </location>
    <ligand>
        <name>pyruvate</name>
        <dbReference type="ChEBI" id="CHEBI:15361"/>
    </ligand>
</feature>
<evidence type="ECO:0000256" key="13">
    <source>
        <dbReference type="PIRNR" id="PIRNR001365"/>
    </source>
</evidence>
<evidence type="ECO:0000256" key="11">
    <source>
        <dbReference type="ARBA" id="ARBA00047836"/>
    </source>
</evidence>
<keyword evidence="17" id="KW-1185">Reference proteome</keyword>
<dbReference type="SMART" id="SM01130">
    <property type="entry name" value="DHDPS"/>
    <property type="match status" value="1"/>
</dbReference>
<evidence type="ECO:0000256" key="6">
    <source>
        <dbReference type="ARBA" id="ARBA00022605"/>
    </source>
</evidence>
<feature type="site" description="Part of a proton relay during catalysis" evidence="12">
    <location>
        <position position="60"/>
    </location>
</feature>
<dbReference type="Pfam" id="PF00701">
    <property type="entry name" value="DHDPS"/>
    <property type="match status" value="1"/>
</dbReference>
<protein>
    <recommendedName>
        <fullName evidence="4 12">4-hydroxy-tetrahydrodipicolinate synthase</fullName>
        <shortName evidence="12">HTPA synthase</shortName>
        <ecNumber evidence="4 12">4.3.3.7</ecNumber>
    </recommendedName>
</protein>
<dbReference type="EMBL" id="SHKL01000001">
    <property type="protein sequence ID" value="RZT84802.1"/>
    <property type="molecule type" value="Genomic_DNA"/>
</dbReference>
<evidence type="ECO:0000256" key="5">
    <source>
        <dbReference type="ARBA" id="ARBA00022490"/>
    </source>
</evidence>
<dbReference type="InterPro" id="IPR005263">
    <property type="entry name" value="DapA"/>
</dbReference>
<dbReference type="PIRSF" id="PIRSF001365">
    <property type="entry name" value="DHDPS"/>
    <property type="match status" value="1"/>
</dbReference>
<dbReference type="SUPFAM" id="SSF51569">
    <property type="entry name" value="Aldolase"/>
    <property type="match status" value="1"/>
</dbReference>
<dbReference type="HAMAP" id="MF_00418">
    <property type="entry name" value="DapA"/>
    <property type="match status" value="1"/>
</dbReference>
<evidence type="ECO:0000256" key="15">
    <source>
        <dbReference type="PIRSR" id="PIRSR001365-2"/>
    </source>
</evidence>
<dbReference type="OrthoDB" id="9782828at2"/>
<name>A0A4Q7USP2_PSEST</name>
<evidence type="ECO:0000256" key="12">
    <source>
        <dbReference type="HAMAP-Rule" id="MF_00418"/>
    </source>
</evidence>
<comment type="subcellular location">
    <subcellularLocation>
        <location evidence="12">Cytoplasm</location>
    </subcellularLocation>
</comment>
<dbReference type="EC" id="4.3.3.7" evidence="4 12"/>
<evidence type="ECO:0000256" key="3">
    <source>
        <dbReference type="ARBA" id="ARBA00007592"/>
    </source>
</evidence>
<keyword evidence="8 12" id="KW-0457">Lysine biosynthesis</keyword>
<dbReference type="GO" id="GO:0019877">
    <property type="term" value="P:diaminopimelate biosynthetic process"/>
    <property type="evidence" value="ECO:0007669"/>
    <property type="project" value="UniProtKB-UniRule"/>
</dbReference>
<dbReference type="PRINTS" id="PR00146">
    <property type="entry name" value="DHPICSNTHASE"/>
</dbReference>
<dbReference type="InterPro" id="IPR002220">
    <property type="entry name" value="DapA-like"/>
</dbReference>
<keyword evidence="5 12" id="KW-0963">Cytoplasm</keyword>
<dbReference type="PANTHER" id="PTHR12128">
    <property type="entry name" value="DIHYDRODIPICOLINATE SYNTHASE"/>
    <property type="match status" value="1"/>
</dbReference>
<dbReference type="NCBIfam" id="TIGR00674">
    <property type="entry name" value="dapA"/>
    <property type="match status" value="1"/>
</dbReference>
<evidence type="ECO:0000256" key="14">
    <source>
        <dbReference type="PIRSR" id="PIRSR001365-1"/>
    </source>
</evidence>
<dbReference type="UniPathway" id="UPA00034">
    <property type="reaction ID" value="UER00017"/>
</dbReference>
<evidence type="ECO:0000313" key="16">
    <source>
        <dbReference type="EMBL" id="RZT84802.1"/>
    </source>
</evidence>
<keyword evidence="10 12" id="KW-0704">Schiff base</keyword>
<dbReference type="InterPro" id="IPR013785">
    <property type="entry name" value="Aldolase_TIM"/>
</dbReference>
<proteinExistence type="inferred from homology"/>
<dbReference type="CDD" id="cd00950">
    <property type="entry name" value="DHDPS"/>
    <property type="match status" value="1"/>
</dbReference>
<dbReference type="InterPro" id="IPR020624">
    <property type="entry name" value="Schiff_base-form_aldolases_CS"/>
</dbReference>
<dbReference type="Gene3D" id="3.20.20.70">
    <property type="entry name" value="Aldolase class I"/>
    <property type="match status" value="1"/>
</dbReference>